<evidence type="ECO:0000256" key="1">
    <source>
        <dbReference type="ARBA" id="ARBA00022679"/>
    </source>
</evidence>
<evidence type="ECO:0000256" key="2">
    <source>
        <dbReference type="ARBA" id="ARBA00022695"/>
    </source>
</evidence>
<accession>A0A1G2P065</accession>
<dbReference type="AlphaFoldDB" id="A0A1G2P065"/>
<gene>
    <name evidence="4" type="ORF">A3H68_03555</name>
</gene>
<protein>
    <recommendedName>
        <fullName evidence="3">Cytidyltransferase-like domain-containing protein</fullName>
    </recommendedName>
</protein>
<dbReference type="GO" id="GO:0016779">
    <property type="term" value="F:nucleotidyltransferase activity"/>
    <property type="evidence" value="ECO:0007669"/>
    <property type="project" value="UniProtKB-KW"/>
</dbReference>
<dbReference type="NCBIfam" id="TIGR00125">
    <property type="entry name" value="cyt_tran_rel"/>
    <property type="match status" value="1"/>
</dbReference>
<name>A0A1G2P065_9BACT</name>
<dbReference type="InterPro" id="IPR004821">
    <property type="entry name" value="Cyt_trans-like"/>
</dbReference>
<evidence type="ECO:0000313" key="4">
    <source>
        <dbReference type="EMBL" id="OHA41710.1"/>
    </source>
</evidence>
<sequence length="246" mass="27719">MKSRSRILGGAAAKRVDNKGVFHIRVVKTLDEFAHRFKFKRMKELNLNSHIGIGIFGASSNFEERYIKDRTKLESFVDHCRGLGLKIVLTQGTYDMVHIGHARYFEVAKKRGDLLIVGVDSDEKVRARKGPERPVVPEIERLEMVTHLRSVDAVVLKGLRDPKWGLIKLIRPDTLVATNTTYTSKQLKELKKYCGEVVVLNPMATTSTSAKIRLLQINTAKKLKLALTPRIMDVIGEVLSGEKEGK</sequence>
<dbReference type="InterPro" id="IPR050385">
    <property type="entry name" value="Archaeal_FAD_synthase"/>
</dbReference>
<keyword evidence="2" id="KW-0548">Nucleotidyltransferase</keyword>
<comment type="caution">
    <text evidence="4">The sequence shown here is derived from an EMBL/GenBank/DDBJ whole genome shotgun (WGS) entry which is preliminary data.</text>
</comment>
<feature type="domain" description="Cytidyltransferase-like" evidence="3">
    <location>
        <begin position="90"/>
        <end position="209"/>
    </location>
</feature>
<dbReference type="SUPFAM" id="SSF52374">
    <property type="entry name" value="Nucleotidylyl transferase"/>
    <property type="match status" value="1"/>
</dbReference>
<reference evidence="4 5" key="1">
    <citation type="journal article" date="2016" name="Nat. Commun.">
        <title>Thousands of microbial genomes shed light on interconnected biogeochemical processes in an aquifer system.</title>
        <authorList>
            <person name="Anantharaman K."/>
            <person name="Brown C.T."/>
            <person name="Hug L.A."/>
            <person name="Sharon I."/>
            <person name="Castelle C.J."/>
            <person name="Probst A.J."/>
            <person name="Thomas B.C."/>
            <person name="Singh A."/>
            <person name="Wilkins M.J."/>
            <person name="Karaoz U."/>
            <person name="Brodie E.L."/>
            <person name="Williams K.H."/>
            <person name="Hubbard S.S."/>
            <person name="Banfield J.F."/>
        </authorList>
    </citation>
    <scope>NUCLEOTIDE SEQUENCE [LARGE SCALE GENOMIC DNA]</scope>
</reference>
<dbReference type="PANTHER" id="PTHR43793:SF1">
    <property type="entry name" value="FAD SYNTHASE"/>
    <property type="match status" value="1"/>
</dbReference>
<evidence type="ECO:0000259" key="3">
    <source>
        <dbReference type="Pfam" id="PF01467"/>
    </source>
</evidence>
<dbReference type="EMBL" id="MHSH01000020">
    <property type="protein sequence ID" value="OHA41710.1"/>
    <property type="molecule type" value="Genomic_DNA"/>
</dbReference>
<dbReference type="Pfam" id="PF01467">
    <property type="entry name" value="CTP_transf_like"/>
    <property type="match status" value="1"/>
</dbReference>
<evidence type="ECO:0000313" key="5">
    <source>
        <dbReference type="Proteomes" id="UP000176429"/>
    </source>
</evidence>
<dbReference type="InterPro" id="IPR014729">
    <property type="entry name" value="Rossmann-like_a/b/a_fold"/>
</dbReference>
<dbReference type="Proteomes" id="UP000176429">
    <property type="component" value="Unassembled WGS sequence"/>
</dbReference>
<keyword evidence="1" id="KW-0808">Transferase</keyword>
<proteinExistence type="predicted"/>
<dbReference type="PANTHER" id="PTHR43793">
    <property type="entry name" value="FAD SYNTHASE"/>
    <property type="match status" value="1"/>
</dbReference>
<organism evidence="4 5">
    <name type="scientific">Candidatus Taylorbacteria bacterium RIFCSPLOWO2_02_FULL_46_40</name>
    <dbReference type="NCBI Taxonomy" id="1802329"/>
    <lineage>
        <taxon>Bacteria</taxon>
        <taxon>Candidatus Tayloriibacteriota</taxon>
    </lineage>
</organism>
<dbReference type="Gene3D" id="3.40.50.620">
    <property type="entry name" value="HUPs"/>
    <property type="match status" value="1"/>
</dbReference>